<name>A0A084UBP9_9HYPH</name>
<dbReference type="EMBL" id="JMQM01000001">
    <property type="protein sequence ID" value="KFB10385.1"/>
    <property type="molecule type" value="Genomic_DNA"/>
</dbReference>
<evidence type="ECO:0000313" key="3">
    <source>
        <dbReference type="Proteomes" id="UP000053675"/>
    </source>
</evidence>
<keyword evidence="1" id="KW-0472">Membrane</keyword>
<dbReference type="Pfam" id="PF07330">
    <property type="entry name" value="DUF1467"/>
    <property type="match status" value="1"/>
</dbReference>
<comment type="caution">
    <text evidence="2">The sequence shown here is derived from an EMBL/GenBank/DDBJ whole genome shotgun (WGS) entry which is preliminary data.</text>
</comment>
<evidence type="ECO:0000313" key="2">
    <source>
        <dbReference type="EMBL" id="KFB10385.1"/>
    </source>
</evidence>
<reference evidence="2 3" key="1">
    <citation type="submission" date="2014-05" db="EMBL/GenBank/DDBJ databases">
        <title>Draft Genome Sequence of Nitratireductor basaltis Strain UMTGB225, A Marine Bacterium Isolated from Green Barrel Tunicate.</title>
        <authorList>
            <person name="Gan H.Y."/>
        </authorList>
    </citation>
    <scope>NUCLEOTIDE SEQUENCE [LARGE SCALE GENOMIC DNA]</scope>
    <source>
        <strain evidence="2 3">UMTGB225</strain>
    </source>
</reference>
<accession>A0A084UBP9</accession>
<dbReference type="AlphaFoldDB" id="A0A084UBP9"/>
<keyword evidence="1" id="KW-0812">Transmembrane</keyword>
<keyword evidence="1" id="KW-1133">Transmembrane helix</keyword>
<organism evidence="2 3">
    <name type="scientific">Nitratireductor basaltis</name>
    <dbReference type="NCBI Taxonomy" id="472175"/>
    <lineage>
        <taxon>Bacteria</taxon>
        <taxon>Pseudomonadati</taxon>
        <taxon>Pseudomonadota</taxon>
        <taxon>Alphaproteobacteria</taxon>
        <taxon>Hyphomicrobiales</taxon>
        <taxon>Phyllobacteriaceae</taxon>
        <taxon>Nitratireductor</taxon>
    </lineage>
</organism>
<sequence>MSLISFLAVFLIVWWIMLFLSLPVGLRTQDDEGDVTLGTTSSAPRGRHVGRAFLRATILTLIVMGVLYGLTRGLGLGFDDIPNMVPGLD</sequence>
<evidence type="ECO:0000256" key="1">
    <source>
        <dbReference type="SAM" id="Phobius"/>
    </source>
</evidence>
<dbReference type="RefSeq" id="WP_036481121.1">
    <property type="nucleotide sequence ID" value="NZ_JMQM01000001.1"/>
</dbReference>
<gene>
    <name evidence="2" type="ORF">EL18_01417</name>
</gene>
<dbReference type="InterPro" id="IPR009935">
    <property type="entry name" value="DUF1467"/>
</dbReference>
<protein>
    <submittedName>
        <fullName evidence="2">Membrane protein</fullName>
    </submittedName>
</protein>
<dbReference type="Proteomes" id="UP000053675">
    <property type="component" value="Unassembled WGS sequence"/>
</dbReference>
<dbReference type="PATRIC" id="fig|472175.3.peg.1431"/>
<proteinExistence type="predicted"/>
<dbReference type="OrthoDB" id="9804637at2"/>
<dbReference type="eggNOG" id="COG5454">
    <property type="taxonomic scope" value="Bacteria"/>
</dbReference>
<feature type="transmembrane region" description="Helical" evidence="1">
    <location>
        <begin position="52"/>
        <end position="70"/>
    </location>
</feature>
<dbReference type="STRING" id="472175.EL18_01417"/>
<keyword evidence="3" id="KW-1185">Reference proteome</keyword>